<organism evidence="1 2">
    <name type="scientific">Fomitopsis schrenkii</name>
    <name type="common">Brown rot fungus</name>
    <dbReference type="NCBI Taxonomy" id="2126942"/>
    <lineage>
        <taxon>Eukaryota</taxon>
        <taxon>Fungi</taxon>
        <taxon>Dikarya</taxon>
        <taxon>Basidiomycota</taxon>
        <taxon>Agaricomycotina</taxon>
        <taxon>Agaricomycetes</taxon>
        <taxon>Polyporales</taxon>
        <taxon>Fomitopsis</taxon>
    </lineage>
</organism>
<dbReference type="InParanoid" id="S8G6A3"/>
<dbReference type="AlphaFoldDB" id="S8G6A3"/>
<dbReference type="Proteomes" id="UP000015241">
    <property type="component" value="Unassembled WGS sequence"/>
</dbReference>
<dbReference type="EMBL" id="KE504123">
    <property type="protein sequence ID" value="EPT05705.1"/>
    <property type="molecule type" value="Genomic_DNA"/>
</dbReference>
<proteinExistence type="predicted"/>
<reference evidence="1 2" key="1">
    <citation type="journal article" date="2012" name="Science">
        <title>The Paleozoic origin of enzymatic lignin decomposition reconstructed from 31 fungal genomes.</title>
        <authorList>
            <person name="Floudas D."/>
            <person name="Binder M."/>
            <person name="Riley R."/>
            <person name="Barry K."/>
            <person name="Blanchette R.A."/>
            <person name="Henrissat B."/>
            <person name="Martinez A.T."/>
            <person name="Otillar R."/>
            <person name="Spatafora J.W."/>
            <person name="Yadav J.S."/>
            <person name="Aerts A."/>
            <person name="Benoit I."/>
            <person name="Boyd A."/>
            <person name="Carlson A."/>
            <person name="Copeland A."/>
            <person name="Coutinho P.M."/>
            <person name="de Vries R.P."/>
            <person name="Ferreira P."/>
            <person name="Findley K."/>
            <person name="Foster B."/>
            <person name="Gaskell J."/>
            <person name="Glotzer D."/>
            <person name="Gorecki P."/>
            <person name="Heitman J."/>
            <person name="Hesse C."/>
            <person name="Hori C."/>
            <person name="Igarashi K."/>
            <person name="Jurgens J.A."/>
            <person name="Kallen N."/>
            <person name="Kersten P."/>
            <person name="Kohler A."/>
            <person name="Kuees U."/>
            <person name="Kumar T.K.A."/>
            <person name="Kuo A."/>
            <person name="LaButti K."/>
            <person name="Larrondo L.F."/>
            <person name="Lindquist E."/>
            <person name="Ling A."/>
            <person name="Lombard V."/>
            <person name="Lucas S."/>
            <person name="Lundell T."/>
            <person name="Martin R."/>
            <person name="McLaughlin D.J."/>
            <person name="Morgenstern I."/>
            <person name="Morin E."/>
            <person name="Murat C."/>
            <person name="Nagy L.G."/>
            <person name="Nolan M."/>
            <person name="Ohm R.A."/>
            <person name="Patyshakuliyeva A."/>
            <person name="Rokas A."/>
            <person name="Ruiz-Duenas F.J."/>
            <person name="Sabat G."/>
            <person name="Salamov A."/>
            <person name="Samejima M."/>
            <person name="Schmutz J."/>
            <person name="Slot J.C."/>
            <person name="St John F."/>
            <person name="Stenlid J."/>
            <person name="Sun H."/>
            <person name="Sun S."/>
            <person name="Syed K."/>
            <person name="Tsang A."/>
            <person name="Wiebenga A."/>
            <person name="Young D."/>
            <person name="Pisabarro A."/>
            <person name="Eastwood D.C."/>
            <person name="Martin F."/>
            <person name="Cullen D."/>
            <person name="Grigoriev I.V."/>
            <person name="Hibbett D.S."/>
        </authorList>
    </citation>
    <scope>NUCLEOTIDE SEQUENCE</scope>
    <source>
        <strain evidence="2">FP-58527</strain>
    </source>
</reference>
<gene>
    <name evidence="1" type="ORF">FOMPIDRAFT_1111458</name>
</gene>
<keyword evidence="2" id="KW-1185">Reference proteome</keyword>
<dbReference type="eggNOG" id="KOG3752">
    <property type="taxonomic scope" value="Eukaryota"/>
</dbReference>
<evidence type="ECO:0000313" key="1">
    <source>
        <dbReference type="EMBL" id="EPT05705.1"/>
    </source>
</evidence>
<protein>
    <recommendedName>
        <fullName evidence="3">Reverse transcriptase zinc-binding domain-containing protein</fullName>
    </recommendedName>
</protein>
<dbReference type="OrthoDB" id="3253907at2759"/>
<dbReference type="STRING" id="743788.S8G6A3"/>
<evidence type="ECO:0008006" key="3">
    <source>
        <dbReference type="Google" id="ProtNLM"/>
    </source>
</evidence>
<sequence>MSTLGCVVAAIKATDLAPIDAPLHLVFKDKEITKMLTEDLERHEDEGWIGTEFATHIRALVSKLRNRCAITTLKKADLPVEKESLVRAGEMMHREHERSQLTEAERINDAPVKRFNLTGARLARMTQALAYQSIRAGSPAPQRKRTVETFNRTKQYLNEGNEPDVSDDEVWRKLRHQDYRKVVADFIWKTMHGANKNGEYWSNIPGYEQREICPSCGCTESMQHIMTGCEAPGQTIVWSLVEQTWAKKNHPWPGASLEMSLSAGCKKWKIPDTKDTDFGAERLWRIIVSESTFLIWKLRCERVVGHSDDITWTHSAEEITNRWNDTIKQRLQTDIAVIKCRGSERLLNTGLVEQTWRGTLENENRIPPKWADKRVLVGMARVEYIEHPD</sequence>
<name>S8G6A3_FOMSC</name>
<evidence type="ECO:0000313" key="2">
    <source>
        <dbReference type="Proteomes" id="UP000015241"/>
    </source>
</evidence>
<accession>S8G6A3</accession>
<dbReference type="HOGENOM" id="CLU_044484_3_1_1"/>